<protein>
    <submittedName>
        <fullName evidence="2">Uncharacterized protein</fullName>
    </submittedName>
</protein>
<sequence length="128" mass="13797">MAKFTKKLVTVLAAILVATITTAHASPVVLQGSKDVTPDVVIQGGDKHVEPSVVLQRRTPVVIQGGKDDAKPEVVIQGDKDVKPDVVIHGLDKKNGTLTNSAAVEVDLEYWNDGGRCSGKGRWSWYCY</sequence>
<organism evidence="2 3">
    <name type="scientific">Allomyces macrogynus (strain ATCC 38327)</name>
    <name type="common">Allomyces javanicus var. macrogynus</name>
    <dbReference type="NCBI Taxonomy" id="578462"/>
    <lineage>
        <taxon>Eukaryota</taxon>
        <taxon>Fungi</taxon>
        <taxon>Fungi incertae sedis</taxon>
        <taxon>Blastocladiomycota</taxon>
        <taxon>Blastocladiomycetes</taxon>
        <taxon>Blastocladiales</taxon>
        <taxon>Blastocladiaceae</taxon>
        <taxon>Allomyces</taxon>
    </lineage>
</organism>
<evidence type="ECO:0000313" key="3">
    <source>
        <dbReference type="Proteomes" id="UP000054350"/>
    </source>
</evidence>
<feature type="chain" id="PRO_5005547768" evidence="1">
    <location>
        <begin position="26"/>
        <end position="128"/>
    </location>
</feature>
<accession>A0A0L0S3C0</accession>
<feature type="signal peptide" evidence="1">
    <location>
        <begin position="1"/>
        <end position="25"/>
    </location>
</feature>
<gene>
    <name evidence="2" type="ORF">AMAG_02787</name>
</gene>
<dbReference type="AlphaFoldDB" id="A0A0L0S3C0"/>
<keyword evidence="3" id="KW-1185">Reference proteome</keyword>
<dbReference type="VEuPathDB" id="FungiDB:AMAG_02787"/>
<reference evidence="3" key="2">
    <citation type="submission" date="2009-11" db="EMBL/GenBank/DDBJ databases">
        <title>The Genome Sequence of Allomyces macrogynus strain ATCC 38327.</title>
        <authorList>
            <consortium name="The Broad Institute Genome Sequencing Platform"/>
            <person name="Russ C."/>
            <person name="Cuomo C."/>
            <person name="Shea T."/>
            <person name="Young S.K."/>
            <person name="Zeng Q."/>
            <person name="Koehrsen M."/>
            <person name="Haas B."/>
            <person name="Borodovsky M."/>
            <person name="Guigo R."/>
            <person name="Alvarado L."/>
            <person name="Berlin A."/>
            <person name="Borenstein D."/>
            <person name="Chen Z."/>
            <person name="Engels R."/>
            <person name="Freedman E."/>
            <person name="Gellesch M."/>
            <person name="Goldberg J."/>
            <person name="Griggs A."/>
            <person name="Gujja S."/>
            <person name="Heiman D."/>
            <person name="Hepburn T."/>
            <person name="Howarth C."/>
            <person name="Jen D."/>
            <person name="Larson L."/>
            <person name="Lewis B."/>
            <person name="Mehta T."/>
            <person name="Park D."/>
            <person name="Pearson M."/>
            <person name="Roberts A."/>
            <person name="Saif S."/>
            <person name="Shenoy N."/>
            <person name="Sisk P."/>
            <person name="Stolte C."/>
            <person name="Sykes S."/>
            <person name="Walk T."/>
            <person name="White J."/>
            <person name="Yandava C."/>
            <person name="Burger G."/>
            <person name="Gray M.W."/>
            <person name="Holland P.W.H."/>
            <person name="King N."/>
            <person name="Lang F.B.F."/>
            <person name="Roger A.J."/>
            <person name="Ruiz-Trillo I."/>
            <person name="Lander E."/>
            <person name="Nusbaum C."/>
        </authorList>
    </citation>
    <scope>NUCLEOTIDE SEQUENCE [LARGE SCALE GENOMIC DNA]</scope>
    <source>
        <strain evidence="3">ATCC 38327</strain>
    </source>
</reference>
<evidence type="ECO:0000256" key="1">
    <source>
        <dbReference type="SAM" id="SignalP"/>
    </source>
</evidence>
<reference evidence="2 3" key="1">
    <citation type="submission" date="2009-11" db="EMBL/GenBank/DDBJ databases">
        <title>Annotation of Allomyces macrogynus ATCC 38327.</title>
        <authorList>
            <consortium name="The Broad Institute Genome Sequencing Platform"/>
            <person name="Russ C."/>
            <person name="Cuomo C."/>
            <person name="Burger G."/>
            <person name="Gray M.W."/>
            <person name="Holland P.W.H."/>
            <person name="King N."/>
            <person name="Lang F.B.F."/>
            <person name="Roger A.J."/>
            <person name="Ruiz-Trillo I."/>
            <person name="Young S.K."/>
            <person name="Zeng Q."/>
            <person name="Gargeya S."/>
            <person name="Fitzgerald M."/>
            <person name="Haas B."/>
            <person name="Abouelleil A."/>
            <person name="Alvarado L."/>
            <person name="Arachchi H.M."/>
            <person name="Berlin A."/>
            <person name="Chapman S.B."/>
            <person name="Gearin G."/>
            <person name="Goldberg J."/>
            <person name="Griggs A."/>
            <person name="Gujja S."/>
            <person name="Hansen M."/>
            <person name="Heiman D."/>
            <person name="Howarth C."/>
            <person name="Larimer J."/>
            <person name="Lui A."/>
            <person name="MacDonald P.J.P."/>
            <person name="McCowen C."/>
            <person name="Montmayeur A."/>
            <person name="Murphy C."/>
            <person name="Neiman D."/>
            <person name="Pearson M."/>
            <person name="Priest M."/>
            <person name="Roberts A."/>
            <person name="Saif S."/>
            <person name="Shea T."/>
            <person name="Sisk P."/>
            <person name="Stolte C."/>
            <person name="Sykes S."/>
            <person name="Wortman J."/>
            <person name="Nusbaum C."/>
            <person name="Birren B."/>
        </authorList>
    </citation>
    <scope>NUCLEOTIDE SEQUENCE [LARGE SCALE GENOMIC DNA]</scope>
    <source>
        <strain evidence="2 3">ATCC 38327</strain>
    </source>
</reference>
<dbReference type="EMBL" id="GG745331">
    <property type="protein sequence ID" value="KNE57028.1"/>
    <property type="molecule type" value="Genomic_DNA"/>
</dbReference>
<dbReference type="OrthoDB" id="10411497at2759"/>
<name>A0A0L0S3C0_ALLM3</name>
<evidence type="ECO:0000313" key="2">
    <source>
        <dbReference type="EMBL" id="KNE57028.1"/>
    </source>
</evidence>
<dbReference type="Proteomes" id="UP000054350">
    <property type="component" value="Unassembled WGS sequence"/>
</dbReference>
<keyword evidence="1" id="KW-0732">Signal</keyword>
<proteinExistence type="predicted"/>